<evidence type="ECO:0000256" key="3">
    <source>
        <dbReference type="ARBA" id="ARBA00022448"/>
    </source>
</evidence>
<dbReference type="Proteomes" id="UP000626244">
    <property type="component" value="Unassembled WGS sequence"/>
</dbReference>
<feature type="transmembrane region" description="Helical" evidence="8">
    <location>
        <begin position="130"/>
        <end position="147"/>
    </location>
</feature>
<evidence type="ECO:0000256" key="6">
    <source>
        <dbReference type="ARBA" id="ARBA00022989"/>
    </source>
</evidence>
<dbReference type="RefSeq" id="WP_087998195.1">
    <property type="nucleotide sequence ID" value="NZ_BMHB01000001.1"/>
</dbReference>
<dbReference type="GO" id="GO:0005886">
    <property type="term" value="C:plasma membrane"/>
    <property type="evidence" value="ECO:0007669"/>
    <property type="project" value="UniProtKB-SubCell"/>
</dbReference>
<evidence type="ECO:0000256" key="1">
    <source>
        <dbReference type="ARBA" id="ARBA00004651"/>
    </source>
</evidence>
<dbReference type="NCBIfam" id="TIGR00688">
    <property type="entry name" value="rarD"/>
    <property type="match status" value="1"/>
</dbReference>
<dbReference type="EMBL" id="BMHB01000001">
    <property type="protein sequence ID" value="GGI13471.1"/>
    <property type="molecule type" value="Genomic_DNA"/>
</dbReference>
<dbReference type="InterPro" id="IPR004626">
    <property type="entry name" value="RarD"/>
</dbReference>
<feature type="domain" description="EamA" evidence="9">
    <location>
        <begin position="154"/>
        <end position="286"/>
    </location>
</feature>
<feature type="transmembrane region" description="Helical" evidence="8">
    <location>
        <begin position="75"/>
        <end position="94"/>
    </location>
</feature>
<keyword evidence="7 8" id="KW-0472">Membrane</keyword>
<dbReference type="InterPro" id="IPR037185">
    <property type="entry name" value="EmrE-like"/>
</dbReference>
<feature type="transmembrane region" description="Helical" evidence="8">
    <location>
        <begin position="244"/>
        <end position="264"/>
    </location>
</feature>
<protein>
    <submittedName>
        <fullName evidence="10">Transporter</fullName>
    </submittedName>
</protein>
<keyword evidence="11" id="KW-1185">Reference proteome</keyword>
<proteinExistence type="inferred from homology"/>
<feature type="transmembrane region" description="Helical" evidence="8">
    <location>
        <begin position="276"/>
        <end position="296"/>
    </location>
</feature>
<dbReference type="PANTHER" id="PTHR22911:SF137">
    <property type="entry name" value="SOLUTE CARRIER FAMILY 35 MEMBER G2-RELATED"/>
    <property type="match status" value="1"/>
</dbReference>
<feature type="transmembrane region" description="Helical" evidence="8">
    <location>
        <begin position="7"/>
        <end position="25"/>
    </location>
</feature>
<accession>A0A8J3EYM0</accession>
<evidence type="ECO:0000256" key="8">
    <source>
        <dbReference type="SAM" id="Phobius"/>
    </source>
</evidence>
<reference evidence="11" key="1">
    <citation type="journal article" date="2019" name="Int. J. Syst. Evol. Microbiol.">
        <title>The Global Catalogue of Microorganisms (GCM) 10K type strain sequencing project: providing services to taxonomists for standard genome sequencing and annotation.</title>
        <authorList>
            <consortium name="The Broad Institute Genomics Platform"/>
            <consortium name="The Broad Institute Genome Sequencing Center for Infectious Disease"/>
            <person name="Wu L."/>
            <person name="Ma J."/>
        </authorList>
    </citation>
    <scope>NUCLEOTIDE SEQUENCE [LARGE SCALE GENOMIC DNA]</scope>
    <source>
        <strain evidence="11">CGMCC 1.14993</strain>
    </source>
</reference>
<evidence type="ECO:0000256" key="4">
    <source>
        <dbReference type="ARBA" id="ARBA00022475"/>
    </source>
</evidence>
<dbReference type="AlphaFoldDB" id="A0A8J3EYM0"/>
<evidence type="ECO:0000256" key="7">
    <source>
        <dbReference type="ARBA" id="ARBA00023136"/>
    </source>
</evidence>
<dbReference type="OrthoDB" id="369870at2"/>
<dbReference type="InterPro" id="IPR000620">
    <property type="entry name" value="EamA_dom"/>
</dbReference>
<feature type="transmembrane region" description="Helical" evidence="8">
    <location>
        <begin position="153"/>
        <end position="169"/>
    </location>
</feature>
<comment type="subcellular location">
    <subcellularLocation>
        <location evidence="1">Cell membrane</location>
        <topology evidence="1">Multi-pass membrane protein</topology>
    </subcellularLocation>
</comment>
<dbReference type="Pfam" id="PF00892">
    <property type="entry name" value="EamA"/>
    <property type="match status" value="2"/>
</dbReference>
<keyword evidence="4" id="KW-1003">Cell membrane</keyword>
<keyword evidence="5 8" id="KW-0812">Transmembrane</keyword>
<evidence type="ECO:0000313" key="10">
    <source>
        <dbReference type="EMBL" id="GGI13471.1"/>
    </source>
</evidence>
<organism evidence="10 11">
    <name type="scientific">Gottfriedia solisilvae</name>
    <dbReference type="NCBI Taxonomy" id="1516104"/>
    <lineage>
        <taxon>Bacteria</taxon>
        <taxon>Bacillati</taxon>
        <taxon>Bacillota</taxon>
        <taxon>Bacilli</taxon>
        <taxon>Bacillales</taxon>
        <taxon>Bacillaceae</taxon>
        <taxon>Gottfriedia</taxon>
    </lineage>
</organism>
<comment type="caution">
    <text evidence="10">The sequence shown here is derived from an EMBL/GenBank/DDBJ whole genome shotgun (WGS) entry which is preliminary data.</text>
</comment>
<evidence type="ECO:0000313" key="11">
    <source>
        <dbReference type="Proteomes" id="UP000626244"/>
    </source>
</evidence>
<evidence type="ECO:0000259" key="9">
    <source>
        <dbReference type="Pfam" id="PF00892"/>
    </source>
</evidence>
<feature type="transmembrane region" description="Helical" evidence="8">
    <location>
        <begin position="37"/>
        <end position="55"/>
    </location>
</feature>
<sequence>MNSTMKGILYGVFAYVVWGILPIYWKLVQDIAPFEILTHRIMWSFVTLLIFIFLIRKKTEFKETWKQVLGNKKVLFSMILVSLLISTNWLLYIWAVNSNHILDASLGYYINPLVSIILGVIVLKEKLSFWQIFSVCLATIGVGYLTITSGTLPIIAICLSLTFAFYGLLKKILKIEAFFSLTIETLLIFPVALIYFIFLSANGDAGFIKSAPIEQLLLVGAGFVTILPLLFFGKATELIPYTYVGFLQFISPTISLLIGVLLYGESFTRTDMISFSFIWVACLFFSISNTPFMKSIEQKFKKQNKKQSMSA</sequence>
<feature type="domain" description="EamA" evidence="9">
    <location>
        <begin position="5"/>
        <end position="144"/>
    </location>
</feature>
<comment type="similarity">
    <text evidence="2">Belongs to the EamA transporter family.</text>
</comment>
<keyword evidence="6 8" id="KW-1133">Transmembrane helix</keyword>
<feature type="transmembrane region" description="Helical" evidence="8">
    <location>
        <begin position="106"/>
        <end position="123"/>
    </location>
</feature>
<dbReference type="PANTHER" id="PTHR22911">
    <property type="entry name" value="ACYL-MALONYL CONDENSING ENZYME-RELATED"/>
    <property type="match status" value="1"/>
</dbReference>
<name>A0A8J3EYM0_9BACI</name>
<feature type="transmembrane region" description="Helical" evidence="8">
    <location>
        <begin position="181"/>
        <end position="201"/>
    </location>
</feature>
<keyword evidence="3" id="KW-0813">Transport</keyword>
<dbReference type="SUPFAM" id="SSF103481">
    <property type="entry name" value="Multidrug resistance efflux transporter EmrE"/>
    <property type="match status" value="2"/>
</dbReference>
<evidence type="ECO:0000256" key="5">
    <source>
        <dbReference type="ARBA" id="ARBA00022692"/>
    </source>
</evidence>
<evidence type="ECO:0000256" key="2">
    <source>
        <dbReference type="ARBA" id="ARBA00007362"/>
    </source>
</evidence>
<feature type="transmembrane region" description="Helical" evidence="8">
    <location>
        <begin position="213"/>
        <end position="232"/>
    </location>
</feature>
<gene>
    <name evidence="10" type="ORF">GCM10007380_18080</name>
</gene>